<name>A0ABS0GFG2_9VIBR</name>
<comment type="caution">
    <text evidence="2">The sequence shown here is derived from an EMBL/GenBank/DDBJ whole genome shotgun (WGS) entry which is preliminary data.</text>
</comment>
<accession>A0ABS0GFG2</accession>
<gene>
    <name evidence="2" type="ORF">I1A42_11470</name>
</gene>
<dbReference type="Gene3D" id="3.90.550.10">
    <property type="entry name" value="Spore Coat Polysaccharide Biosynthesis Protein SpsA, Chain A"/>
    <property type="match status" value="1"/>
</dbReference>
<feature type="domain" description="Glycosyltransferase 2-like" evidence="1">
    <location>
        <begin position="7"/>
        <end position="114"/>
    </location>
</feature>
<reference evidence="2 3" key="1">
    <citation type="submission" date="2020-11" db="EMBL/GenBank/DDBJ databases">
        <title>Vibrio nitrifigilis sp. nov., a marine nitrogen-fixing bacterium isolated from the lagoon sediment of an islet inside an atoll.</title>
        <authorList>
            <person name="Wang L.-T."/>
            <person name="Shieh W.Y."/>
        </authorList>
    </citation>
    <scope>NUCLEOTIDE SEQUENCE [LARGE SCALE GENOMIC DNA]</scope>
    <source>
        <strain evidence="2 3">NFV-1</strain>
    </source>
</reference>
<dbReference type="RefSeq" id="WP_196123543.1">
    <property type="nucleotide sequence ID" value="NZ_JADPMR010000001.1"/>
</dbReference>
<dbReference type="EMBL" id="JADPMR010000001">
    <property type="protein sequence ID" value="MBF9001166.1"/>
    <property type="molecule type" value="Genomic_DNA"/>
</dbReference>
<organism evidence="2 3">
    <name type="scientific">Vibrio nitrifigilis</name>
    <dbReference type="NCBI Taxonomy" id="2789781"/>
    <lineage>
        <taxon>Bacteria</taxon>
        <taxon>Pseudomonadati</taxon>
        <taxon>Pseudomonadota</taxon>
        <taxon>Gammaproteobacteria</taxon>
        <taxon>Vibrionales</taxon>
        <taxon>Vibrionaceae</taxon>
        <taxon>Vibrio</taxon>
    </lineage>
</organism>
<dbReference type="Proteomes" id="UP000597206">
    <property type="component" value="Unassembled WGS sequence"/>
</dbReference>
<protein>
    <submittedName>
        <fullName evidence="2">Glycosyltransferase family 2 protein</fullName>
    </submittedName>
</protein>
<dbReference type="CDD" id="cd04196">
    <property type="entry name" value="GT_2_like_d"/>
    <property type="match status" value="1"/>
</dbReference>
<dbReference type="SUPFAM" id="SSF53448">
    <property type="entry name" value="Nucleotide-diphospho-sugar transferases"/>
    <property type="match status" value="1"/>
</dbReference>
<dbReference type="InterPro" id="IPR001173">
    <property type="entry name" value="Glyco_trans_2-like"/>
</dbReference>
<evidence type="ECO:0000313" key="2">
    <source>
        <dbReference type="EMBL" id="MBF9001166.1"/>
    </source>
</evidence>
<sequence length="290" mass="34601">MRKLSYSVLLCAYNGESYIRQQIESILEQCEKPQTIIISDDSERNDTYKVCMEIFNERKFTNFKYIKGPQKGVILNFLKNIKYNNSDYLFLSDQDDIWHKDKIKIFTENILNNDCGKPSLWYSDAELIDEFGQVIYDSFFKYQKLSTNVFKDESIFYKNAVQGATCCLNRSLCEKVIEINDISDSNKIIMHDWWIALIAKYFGYVYFINKPMIMYRQHGKNQVGARRSFRQLLYYILHPRKAFSIIIKIEEQKKEYIRVAKILGVEIDEMKYSFCIKTSIKRIIYKLFHQ</sequence>
<dbReference type="PANTHER" id="PTHR22916">
    <property type="entry name" value="GLYCOSYLTRANSFERASE"/>
    <property type="match status" value="1"/>
</dbReference>
<dbReference type="Pfam" id="PF00535">
    <property type="entry name" value="Glycos_transf_2"/>
    <property type="match status" value="1"/>
</dbReference>
<keyword evidence="3" id="KW-1185">Reference proteome</keyword>
<dbReference type="PANTHER" id="PTHR22916:SF3">
    <property type="entry name" value="UDP-GLCNAC:BETAGAL BETA-1,3-N-ACETYLGLUCOSAMINYLTRANSFERASE-LIKE PROTEIN 1"/>
    <property type="match status" value="1"/>
</dbReference>
<evidence type="ECO:0000259" key="1">
    <source>
        <dbReference type="Pfam" id="PF00535"/>
    </source>
</evidence>
<evidence type="ECO:0000313" key="3">
    <source>
        <dbReference type="Proteomes" id="UP000597206"/>
    </source>
</evidence>
<dbReference type="InterPro" id="IPR029044">
    <property type="entry name" value="Nucleotide-diphossugar_trans"/>
</dbReference>
<proteinExistence type="predicted"/>